<evidence type="ECO:0000256" key="3">
    <source>
        <dbReference type="ARBA" id="ARBA00022448"/>
    </source>
</evidence>
<evidence type="ECO:0000313" key="11">
    <source>
        <dbReference type="Proteomes" id="UP000030401"/>
    </source>
</evidence>
<dbReference type="PANTHER" id="PTHR30330">
    <property type="entry name" value="AGSS FAMILY TRANSPORTER, SODIUM-ALANINE"/>
    <property type="match status" value="1"/>
</dbReference>
<comment type="caution">
    <text evidence="10">The sequence shown here is derived from an EMBL/GenBank/DDBJ whole genome shotgun (WGS) entry which is preliminary data.</text>
</comment>
<evidence type="ECO:0000313" key="10">
    <source>
        <dbReference type="EMBL" id="KGX88185.1"/>
    </source>
</evidence>
<feature type="transmembrane region" description="Helical" evidence="9">
    <location>
        <begin position="13"/>
        <end position="33"/>
    </location>
</feature>
<comment type="subcellular location">
    <subcellularLocation>
        <location evidence="1 9">Cell membrane</location>
        <topology evidence="1 9">Multi-pass membrane protein</topology>
    </subcellularLocation>
</comment>
<proteinExistence type="inferred from homology"/>
<feature type="transmembrane region" description="Helical" evidence="9">
    <location>
        <begin position="96"/>
        <end position="117"/>
    </location>
</feature>
<dbReference type="OrthoDB" id="9804874at2"/>
<dbReference type="RefSeq" id="WP_036832537.1">
    <property type="nucleotide sequence ID" value="NZ_AVPG01000003.1"/>
</dbReference>
<reference evidence="10 11" key="1">
    <citation type="submission" date="2013-08" db="EMBL/GenBank/DDBJ databases">
        <authorList>
            <person name="Huang J."/>
            <person name="Wang G."/>
        </authorList>
    </citation>
    <scope>NUCLEOTIDE SEQUENCE [LARGE SCALE GENOMIC DNA]</scope>
    <source>
        <strain evidence="10 11">JSM 072002</strain>
    </source>
</reference>
<comment type="similarity">
    <text evidence="2 9">Belongs to the alanine or glycine:cation symporter (AGCS) (TC 2.A.25) family.</text>
</comment>
<dbReference type="EMBL" id="AVPG01000003">
    <property type="protein sequence ID" value="KGX88185.1"/>
    <property type="molecule type" value="Genomic_DNA"/>
</dbReference>
<feature type="transmembrane region" description="Helical" evidence="9">
    <location>
        <begin position="66"/>
        <end position="90"/>
    </location>
</feature>
<keyword evidence="6 9" id="KW-0769">Symport</keyword>
<feature type="transmembrane region" description="Helical" evidence="9">
    <location>
        <begin position="238"/>
        <end position="264"/>
    </location>
</feature>
<feature type="transmembrane region" description="Helical" evidence="9">
    <location>
        <begin position="417"/>
        <end position="436"/>
    </location>
</feature>
<feature type="transmembrane region" description="Helical" evidence="9">
    <location>
        <begin position="211"/>
        <end position="232"/>
    </location>
</feature>
<evidence type="ECO:0000256" key="7">
    <source>
        <dbReference type="ARBA" id="ARBA00022989"/>
    </source>
</evidence>
<evidence type="ECO:0000256" key="5">
    <source>
        <dbReference type="ARBA" id="ARBA00022692"/>
    </source>
</evidence>
<sequence length="448" mass="48391">MDNVLELFERINAFLWGVPMILLLLGAGIWLTWQLGFVQVRYMGKAFKHTFAPLFKKNKGDGINSFKALATSISAQVGTGNLAGVATAIAAGGPGAIFWMWVSSFFGMATIFAEGVLAQVYRVKKGDHYVGGPAYYIKEGLGSRWLASFFAIAIIFALGFIGNMVQSNAITVAFVETFQVDHNLFRLGLGIGIALFIGLILLGGIKRISTFAGNVVPVMALLYIVGSLIILMSHADEVFSTFALIIEAAFTPQSAAGGVLGATVKEAIRYGIARGLFSNEAGMGSTPHAHATANVHYPAQQGLVAMVGVFIDTVVICTLTALVILVTDAHQTDLQGSAITQEGFARGLGEFGTPFIAICLLFFAFTTILGWAYFGEVNVRFLFGESAVPIYRWLVLICIVLGALVQVELIWEVADTFNAFMVIPNIIAVLALTFVVKKEWKQYRNELK</sequence>
<evidence type="ECO:0000256" key="9">
    <source>
        <dbReference type="RuleBase" id="RU363064"/>
    </source>
</evidence>
<dbReference type="FunFam" id="1.20.1740.10:FF:000004">
    <property type="entry name" value="Sodium:alanine symporter family protein"/>
    <property type="match status" value="1"/>
</dbReference>
<name>A0A0A5GAP3_9BACI</name>
<keyword evidence="5 9" id="KW-0812">Transmembrane</keyword>
<dbReference type="PANTHER" id="PTHR30330:SF14">
    <property type="entry name" value="SODIUM_AMINO ACID (ALANINE) SYMPORTER"/>
    <property type="match status" value="1"/>
</dbReference>
<feature type="transmembrane region" description="Helical" evidence="9">
    <location>
        <begin position="185"/>
        <end position="204"/>
    </location>
</feature>
<dbReference type="Proteomes" id="UP000030401">
    <property type="component" value="Unassembled WGS sequence"/>
</dbReference>
<dbReference type="GO" id="GO:0005283">
    <property type="term" value="F:amino acid:sodium symporter activity"/>
    <property type="evidence" value="ECO:0007669"/>
    <property type="project" value="InterPro"/>
</dbReference>
<dbReference type="GO" id="GO:0005886">
    <property type="term" value="C:plasma membrane"/>
    <property type="evidence" value="ECO:0007669"/>
    <property type="project" value="UniProtKB-SubCell"/>
</dbReference>
<accession>A0A0A5GAP3</accession>
<feature type="transmembrane region" description="Helical" evidence="9">
    <location>
        <begin position="355"/>
        <end position="374"/>
    </location>
</feature>
<feature type="transmembrane region" description="Helical" evidence="9">
    <location>
        <begin position="145"/>
        <end position="165"/>
    </location>
</feature>
<evidence type="ECO:0000256" key="2">
    <source>
        <dbReference type="ARBA" id="ARBA00009261"/>
    </source>
</evidence>
<feature type="transmembrane region" description="Helical" evidence="9">
    <location>
        <begin position="390"/>
        <end position="411"/>
    </location>
</feature>
<keyword evidence="11" id="KW-1185">Reference proteome</keyword>
<dbReference type="PROSITE" id="PS00873">
    <property type="entry name" value="NA_ALANINE_SYMP"/>
    <property type="match status" value="1"/>
</dbReference>
<evidence type="ECO:0000256" key="6">
    <source>
        <dbReference type="ARBA" id="ARBA00022847"/>
    </source>
</evidence>
<organism evidence="10 11">
    <name type="scientific">Pontibacillus litoralis JSM 072002</name>
    <dbReference type="NCBI Taxonomy" id="1385512"/>
    <lineage>
        <taxon>Bacteria</taxon>
        <taxon>Bacillati</taxon>
        <taxon>Bacillota</taxon>
        <taxon>Bacilli</taxon>
        <taxon>Bacillales</taxon>
        <taxon>Bacillaceae</taxon>
        <taxon>Pontibacillus</taxon>
    </lineage>
</organism>
<dbReference type="Pfam" id="PF01235">
    <property type="entry name" value="Na_Ala_symp"/>
    <property type="match status" value="1"/>
</dbReference>
<keyword evidence="8 9" id="KW-0472">Membrane</keyword>
<evidence type="ECO:0000256" key="1">
    <source>
        <dbReference type="ARBA" id="ARBA00004651"/>
    </source>
</evidence>
<keyword evidence="3 9" id="KW-0813">Transport</keyword>
<dbReference type="Gene3D" id="1.20.1740.10">
    <property type="entry name" value="Amino acid/polyamine transporter I"/>
    <property type="match status" value="1"/>
</dbReference>
<evidence type="ECO:0000256" key="8">
    <source>
        <dbReference type="ARBA" id="ARBA00023136"/>
    </source>
</evidence>
<feature type="transmembrane region" description="Helical" evidence="9">
    <location>
        <begin position="303"/>
        <end position="326"/>
    </location>
</feature>
<gene>
    <name evidence="10" type="ORF">N784_10645</name>
</gene>
<keyword evidence="7 9" id="KW-1133">Transmembrane helix</keyword>
<dbReference type="NCBIfam" id="TIGR00835">
    <property type="entry name" value="agcS"/>
    <property type="match status" value="1"/>
</dbReference>
<dbReference type="InterPro" id="IPR001463">
    <property type="entry name" value="Na/Ala_symport"/>
</dbReference>
<dbReference type="eggNOG" id="COG1115">
    <property type="taxonomic scope" value="Bacteria"/>
</dbReference>
<keyword evidence="4 9" id="KW-1003">Cell membrane</keyword>
<protein>
    <submittedName>
        <fullName evidence="10">Alanine glycine permease</fullName>
    </submittedName>
</protein>
<dbReference type="AlphaFoldDB" id="A0A0A5GAP3"/>
<dbReference type="PRINTS" id="PR00175">
    <property type="entry name" value="NAALASMPORT"/>
</dbReference>
<evidence type="ECO:0000256" key="4">
    <source>
        <dbReference type="ARBA" id="ARBA00022475"/>
    </source>
</evidence>